<evidence type="ECO:0000313" key="10">
    <source>
        <dbReference type="Proteomes" id="UP000275078"/>
    </source>
</evidence>
<dbReference type="AlphaFoldDB" id="A0A3N4HRS5"/>
<evidence type="ECO:0000256" key="1">
    <source>
        <dbReference type="ARBA" id="ARBA00004141"/>
    </source>
</evidence>
<feature type="compositionally biased region" description="Polar residues" evidence="6">
    <location>
        <begin position="418"/>
        <end position="433"/>
    </location>
</feature>
<evidence type="ECO:0000256" key="5">
    <source>
        <dbReference type="ARBA" id="ARBA00038359"/>
    </source>
</evidence>
<dbReference type="STRING" id="1160509.A0A3N4HRS5"/>
<dbReference type="InterPro" id="IPR049326">
    <property type="entry name" value="Rhodopsin_dom_fungi"/>
</dbReference>
<feature type="compositionally biased region" description="Polar residues" evidence="6">
    <location>
        <begin position="354"/>
        <end position="364"/>
    </location>
</feature>
<evidence type="ECO:0000313" key="9">
    <source>
        <dbReference type="EMBL" id="RPA76419.1"/>
    </source>
</evidence>
<keyword evidence="2 7" id="KW-0812">Transmembrane</keyword>
<keyword evidence="10" id="KW-1185">Reference proteome</keyword>
<comment type="subcellular location">
    <subcellularLocation>
        <location evidence="1">Membrane</location>
        <topology evidence="1">Multi-pass membrane protein</topology>
    </subcellularLocation>
</comment>
<dbReference type="InterPro" id="IPR052337">
    <property type="entry name" value="SAT4-like"/>
</dbReference>
<keyword evidence="4 7" id="KW-0472">Membrane</keyword>
<feature type="compositionally biased region" description="Polar residues" evidence="6">
    <location>
        <begin position="490"/>
        <end position="501"/>
    </location>
</feature>
<dbReference type="Pfam" id="PF20684">
    <property type="entry name" value="Fung_rhodopsin"/>
    <property type="match status" value="1"/>
</dbReference>
<feature type="transmembrane region" description="Helical" evidence="7">
    <location>
        <begin position="12"/>
        <end position="33"/>
    </location>
</feature>
<evidence type="ECO:0000256" key="7">
    <source>
        <dbReference type="SAM" id="Phobius"/>
    </source>
</evidence>
<evidence type="ECO:0000256" key="4">
    <source>
        <dbReference type="ARBA" id="ARBA00023136"/>
    </source>
</evidence>
<feature type="region of interest" description="Disordered" evidence="6">
    <location>
        <begin position="342"/>
        <end position="554"/>
    </location>
</feature>
<feature type="transmembrane region" description="Helical" evidence="7">
    <location>
        <begin position="54"/>
        <end position="77"/>
    </location>
</feature>
<gene>
    <name evidence="9" type="ORF">BJ508DRAFT_9230</name>
</gene>
<dbReference type="PANTHER" id="PTHR33048">
    <property type="entry name" value="PTH11-LIKE INTEGRAL MEMBRANE PROTEIN (AFU_ORTHOLOGUE AFUA_5G11245)"/>
    <property type="match status" value="1"/>
</dbReference>
<protein>
    <recommendedName>
        <fullName evidence="8">Rhodopsin domain-containing protein</fullName>
    </recommendedName>
</protein>
<reference evidence="9 10" key="1">
    <citation type="journal article" date="2018" name="Nat. Ecol. Evol.">
        <title>Pezizomycetes genomes reveal the molecular basis of ectomycorrhizal truffle lifestyle.</title>
        <authorList>
            <person name="Murat C."/>
            <person name="Payen T."/>
            <person name="Noel B."/>
            <person name="Kuo A."/>
            <person name="Morin E."/>
            <person name="Chen J."/>
            <person name="Kohler A."/>
            <person name="Krizsan K."/>
            <person name="Balestrini R."/>
            <person name="Da Silva C."/>
            <person name="Montanini B."/>
            <person name="Hainaut M."/>
            <person name="Levati E."/>
            <person name="Barry K.W."/>
            <person name="Belfiori B."/>
            <person name="Cichocki N."/>
            <person name="Clum A."/>
            <person name="Dockter R.B."/>
            <person name="Fauchery L."/>
            <person name="Guy J."/>
            <person name="Iotti M."/>
            <person name="Le Tacon F."/>
            <person name="Lindquist E.A."/>
            <person name="Lipzen A."/>
            <person name="Malagnac F."/>
            <person name="Mello A."/>
            <person name="Molinier V."/>
            <person name="Miyauchi S."/>
            <person name="Poulain J."/>
            <person name="Riccioni C."/>
            <person name="Rubini A."/>
            <person name="Sitrit Y."/>
            <person name="Splivallo R."/>
            <person name="Traeger S."/>
            <person name="Wang M."/>
            <person name="Zifcakova L."/>
            <person name="Wipf D."/>
            <person name="Zambonelli A."/>
            <person name="Paolocci F."/>
            <person name="Nowrousian M."/>
            <person name="Ottonello S."/>
            <person name="Baldrian P."/>
            <person name="Spatafora J.W."/>
            <person name="Henrissat B."/>
            <person name="Nagy L.G."/>
            <person name="Aury J.M."/>
            <person name="Wincker P."/>
            <person name="Grigoriev I.V."/>
            <person name="Bonfante P."/>
            <person name="Martin F.M."/>
        </authorList>
    </citation>
    <scope>NUCLEOTIDE SEQUENCE [LARGE SCALE GENOMIC DNA]</scope>
    <source>
        <strain evidence="9 10">RN42</strain>
    </source>
</reference>
<dbReference type="EMBL" id="ML119745">
    <property type="protein sequence ID" value="RPA76419.1"/>
    <property type="molecule type" value="Genomic_DNA"/>
</dbReference>
<dbReference type="OrthoDB" id="5372266at2759"/>
<feature type="transmembrane region" description="Helical" evidence="7">
    <location>
        <begin position="108"/>
        <end position="132"/>
    </location>
</feature>
<feature type="domain" description="Rhodopsin" evidence="8">
    <location>
        <begin position="61"/>
        <end position="293"/>
    </location>
</feature>
<feature type="compositionally biased region" description="Basic and acidic residues" evidence="6">
    <location>
        <begin position="535"/>
        <end position="547"/>
    </location>
</feature>
<organism evidence="9 10">
    <name type="scientific">Ascobolus immersus RN42</name>
    <dbReference type="NCBI Taxonomy" id="1160509"/>
    <lineage>
        <taxon>Eukaryota</taxon>
        <taxon>Fungi</taxon>
        <taxon>Dikarya</taxon>
        <taxon>Ascomycota</taxon>
        <taxon>Pezizomycotina</taxon>
        <taxon>Pezizomycetes</taxon>
        <taxon>Pezizales</taxon>
        <taxon>Ascobolaceae</taxon>
        <taxon>Ascobolus</taxon>
    </lineage>
</organism>
<feature type="transmembrane region" description="Helical" evidence="7">
    <location>
        <begin position="225"/>
        <end position="248"/>
    </location>
</feature>
<evidence type="ECO:0000256" key="2">
    <source>
        <dbReference type="ARBA" id="ARBA00022692"/>
    </source>
</evidence>
<name>A0A3N4HRS5_ASCIM</name>
<evidence type="ECO:0000259" key="8">
    <source>
        <dbReference type="Pfam" id="PF20684"/>
    </source>
</evidence>
<proteinExistence type="inferred from homology"/>
<comment type="similarity">
    <text evidence="5">Belongs to the SAT4 family.</text>
</comment>
<accession>A0A3N4HRS5</accession>
<feature type="transmembrane region" description="Helical" evidence="7">
    <location>
        <begin position="187"/>
        <end position="213"/>
    </location>
</feature>
<dbReference type="GO" id="GO:0016020">
    <property type="term" value="C:membrane"/>
    <property type="evidence" value="ECO:0007669"/>
    <property type="project" value="UniProtKB-SubCell"/>
</dbReference>
<sequence length="554" mass="60782">MSRDDIMSPEARIVFEVVLLVVSLAFLLGRTWVLRTETPINKSNSNNRISTLSAKITGAALWLTILILCGVVGSNIWSMVQIIQYRGNPTNHPYFKVPMHLVVPVLKIAFALKFCYICGLYLIKVAFLGIFIKFLNHVSRMVRIAIRVTIGVVLVCFILSFCLTAFWCQPFDSNWDFTRKEGLCSSFHNPVITCVLTACNILTDLLIMAPPLLIFRSLRLQRRELLGMFLIFGLGMICIITACVRLHFLLQFINAEEGDQPSQQNEIVLASELEVCIAIWAGCLPAMRTLVRRRGSTSRSGGNSGAGKLSQLGAGAVGPAGGSVTTYITAGKNGLERRTSVFGKSRSAGPASPMSPNNNGNYTSVDPRATPYDARPHPTHTRSASHVSFGREHKPQQPSLQTRNFKNDYPLDELESPNRYSPNLTTPAATYNRSGSPHIPSPLSPPPPQHQQHQGPPQRPSVSRGYTAPPGVPVRYPSANRGGDPRGVSRGNSQTRVQTNGSGRGRVYHSSSTEEFNSESPRPASQGVGIEDEYRDYREGRYGRSRDGSGGSIV</sequence>
<dbReference type="PANTHER" id="PTHR33048:SF92">
    <property type="entry name" value="INTEGRAL MEMBRANE PROTEIN"/>
    <property type="match status" value="1"/>
</dbReference>
<keyword evidence="3 7" id="KW-1133">Transmembrane helix</keyword>
<feature type="compositionally biased region" description="Polar residues" evidence="6">
    <location>
        <begin position="509"/>
        <end position="520"/>
    </location>
</feature>
<feature type="transmembrane region" description="Helical" evidence="7">
    <location>
        <begin position="144"/>
        <end position="167"/>
    </location>
</feature>
<dbReference type="Proteomes" id="UP000275078">
    <property type="component" value="Unassembled WGS sequence"/>
</dbReference>
<evidence type="ECO:0000256" key="6">
    <source>
        <dbReference type="SAM" id="MobiDB-lite"/>
    </source>
</evidence>
<evidence type="ECO:0000256" key="3">
    <source>
        <dbReference type="ARBA" id="ARBA00022989"/>
    </source>
</evidence>
<feature type="compositionally biased region" description="Pro residues" evidence="6">
    <location>
        <begin position="439"/>
        <end position="449"/>
    </location>
</feature>